<dbReference type="EMBL" id="FLUO01000001">
    <property type="protein sequence ID" value="SBV94254.1"/>
    <property type="molecule type" value="Genomic_DNA"/>
</dbReference>
<reference evidence="1" key="1">
    <citation type="submission" date="2016-04" db="EMBL/GenBank/DDBJ databases">
        <authorList>
            <person name="Evans L.H."/>
            <person name="Alamgir A."/>
            <person name="Owens N."/>
            <person name="Weber N.D."/>
            <person name="Virtaneva K."/>
            <person name="Barbian K."/>
            <person name="Babar A."/>
            <person name="Rosenke K."/>
        </authorList>
    </citation>
    <scope>NUCLEOTIDE SEQUENCE</scope>
    <source>
        <strain evidence="1">86</strain>
    </source>
</reference>
<gene>
    <name evidence="1" type="ORF">KL86APRO_10489</name>
</gene>
<dbReference type="InterPro" id="IPR009225">
    <property type="entry name" value="Phage_head_completion_GpL"/>
</dbReference>
<dbReference type="AlphaFoldDB" id="A0A212J4D5"/>
<sequence>MSAFIPSTNPAADAPEAVANDGWFPDLNLADFHAQTGQGDTFDPARIAAAIQSAMIEVNASIGAWRARQTAASLAEVPARTYGEVSEKLILYRAAVFARARAQLLANTRDYDSTKSGHARADTLEATAADYLRQSNEAVARLIDRRRTVVELI</sequence>
<dbReference type="Pfam" id="PF05926">
    <property type="entry name" value="Phage_GPL"/>
    <property type="match status" value="1"/>
</dbReference>
<evidence type="ECO:0000313" key="1">
    <source>
        <dbReference type="EMBL" id="SBV94254.1"/>
    </source>
</evidence>
<organism evidence="1">
    <name type="scientific">uncultured Alphaproteobacteria bacterium</name>
    <dbReference type="NCBI Taxonomy" id="91750"/>
    <lineage>
        <taxon>Bacteria</taxon>
        <taxon>Pseudomonadati</taxon>
        <taxon>Pseudomonadota</taxon>
        <taxon>Alphaproteobacteria</taxon>
        <taxon>environmental samples</taxon>
    </lineage>
</organism>
<accession>A0A212J4D5</accession>
<proteinExistence type="predicted"/>
<name>A0A212J4D5_9PROT</name>
<protein>
    <submittedName>
        <fullName evidence="1">Head completion protein</fullName>
    </submittedName>
</protein>